<dbReference type="InterPro" id="IPR043519">
    <property type="entry name" value="NT_sf"/>
</dbReference>
<proteinExistence type="predicted"/>
<dbReference type="SUPFAM" id="SSF81301">
    <property type="entry name" value="Nucleotidyltransferase"/>
    <property type="match status" value="1"/>
</dbReference>
<evidence type="ECO:0000313" key="1">
    <source>
        <dbReference type="EMBL" id="WNQ09296.1"/>
    </source>
</evidence>
<gene>
    <name evidence="1" type="ORF">MJA45_16845</name>
</gene>
<dbReference type="Proteomes" id="UP001305702">
    <property type="component" value="Chromosome"/>
</dbReference>
<sequence>MTNHEACRKLPASMAEALRLLADRLAPYQGAWMVGGSCGLLLHGLRLPNEPRDLDLYADRNHVGDMHRLLADRAEDEQQHSRTDRYDSVLSHYRVSGVNVELVGGFEIRATGSLYRVETDVLKPYAAIPSIDKRIRVMPLAHELVFNLLREREDRYEPVAAAMKANPAAHMPALGAIVQGNRLSLELLRKLESLTEYPLTKEGDSHAPGDSFPAG</sequence>
<accession>A0AA96RDD3</accession>
<name>A0AA96RDD3_9BACL</name>
<dbReference type="Gene3D" id="3.30.460.40">
    <property type="match status" value="1"/>
</dbReference>
<dbReference type="KEGG" id="paun:MJA45_16845"/>
<dbReference type="EMBL" id="CP130318">
    <property type="protein sequence ID" value="WNQ09296.1"/>
    <property type="molecule type" value="Genomic_DNA"/>
</dbReference>
<keyword evidence="2" id="KW-1185">Reference proteome</keyword>
<evidence type="ECO:0000313" key="2">
    <source>
        <dbReference type="Proteomes" id="UP001305702"/>
    </source>
</evidence>
<dbReference type="AlphaFoldDB" id="A0AA96RDD3"/>
<reference evidence="1 2" key="1">
    <citation type="submission" date="2022-02" db="EMBL/GenBank/DDBJ databases">
        <title>Paenibacillus sp. MBLB1776 Whole Genome Shotgun Sequencing.</title>
        <authorList>
            <person name="Hwang C.Y."/>
            <person name="Cho E.-S."/>
            <person name="Seo M.-J."/>
        </authorList>
    </citation>
    <scope>NUCLEOTIDE SEQUENCE [LARGE SCALE GENOMIC DNA]</scope>
    <source>
        <strain evidence="1 2">MBLB1776</strain>
    </source>
</reference>
<protein>
    <submittedName>
        <fullName evidence="1">Uncharacterized protein</fullName>
    </submittedName>
</protein>
<organism evidence="1 2">
    <name type="scientific">Paenibacillus aurantius</name>
    <dbReference type="NCBI Taxonomy" id="2918900"/>
    <lineage>
        <taxon>Bacteria</taxon>
        <taxon>Bacillati</taxon>
        <taxon>Bacillota</taxon>
        <taxon>Bacilli</taxon>
        <taxon>Bacillales</taxon>
        <taxon>Paenibacillaceae</taxon>
        <taxon>Paenibacillus</taxon>
    </lineage>
</organism>
<dbReference type="RefSeq" id="WP_315603069.1">
    <property type="nucleotide sequence ID" value="NZ_CP130318.1"/>
</dbReference>